<dbReference type="Proteomes" id="UP000299102">
    <property type="component" value="Unassembled WGS sequence"/>
</dbReference>
<comment type="caution">
    <text evidence="2">The sequence shown here is derived from an EMBL/GenBank/DDBJ whole genome shotgun (WGS) entry which is preliminary data.</text>
</comment>
<organism evidence="2 3">
    <name type="scientific">Eumeta variegata</name>
    <name type="common">Bagworm moth</name>
    <name type="synonym">Eumeta japonica</name>
    <dbReference type="NCBI Taxonomy" id="151549"/>
    <lineage>
        <taxon>Eukaryota</taxon>
        <taxon>Metazoa</taxon>
        <taxon>Ecdysozoa</taxon>
        <taxon>Arthropoda</taxon>
        <taxon>Hexapoda</taxon>
        <taxon>Insecta</taxon>
        <taxon>Pterygota</taxon>
        <taxon>Neoptera</taxon>
        <taxon>Endopterygota</taxon>
        <taxon>Lepidoptera</taxon>
        <taxon>Glossata</taxon>
        <taxon>Ditrysia</taxon>
        <taxon>Tineoidea</taxon>
        <taxon>Psychidae</taxon>
        <taxon>Oiketicinae</taxon>
        <taxon>Eumeta</taxon>
    </lineage>
</organism>
<protein>
    <submittedName>
        <fullName evidence="2">Uncharacterized protein</fullName>
    </submittedName>
</protein>
<name>A0A4C1ZP06_EUMVA</name>
<gene>
    <name evidence="2" type="ORF">EVAR_94449_1</name>
</gene>
<accession>A0A4C1ZP06</accession>
<dbReference type="EMBL" id="BGZK01002015">
    <property type="protein sequence ID" value="GBP89630.1"/>
    <property type="molecule type" value="Genomic_DNA"/>
</dbReference>
<evidence type="ECO:0000313" key="2">
    <source>
        <dbReference type="EMBL" id="GBP89630.1"/>
    </source>
</evidence>
<keyword evidence="3" id="KW-1185">Reference proteome</keyword>
<dbReference type="AlphaFoldDB" id="A0A4C1ZP06"/>
<feature type="region of interest" description="Disordered" evidence="1">
    <location>
        <begin position="184"/>
        <end position="204"/>
    </location>
</feature>
<evidence type="ECO:0000313" key="3">
    <source>
        <dbReference type="Proteomes" id="UP000299102"/>
    </source>
</evidence>
<proteinExistence type="predicted"/>
<reference evidence="2 3" key="1">
    <citation type="journal article" date="2019" name="Commun. Biol.">
        <title>The bagworm genome reveals a unique fibroin gene that provides high tensile strength.</title>
        <authorList>
            <person name="Kono N."/>
            <person name="Nakamura H."/>
            <person name="Ohtoshi R."/>
            <person name="Tomita M."/>
            <person name="Numata K."/>
            <person name="Arakawa K."/>
        </authorList>
    </citation>
    <scope>NUCLEOTIDE SEQUENCE [LARGE SCALE GENOMIC DNA]</scope>
</reference>
<evidence type="ECO:0000256" key="1">
    <source>
        <dbReference type="SAM" id="MobiDB-lite"/>
    </source>
</evidence>
<sequence length="204" mass="22078">MIYIWNTGIREPLESGLILSGRLRQSAGSRRVVGKARAAPVPAGLARPDAPPFAHSALTRTASPSNVVLVERAISLMGTRRPINVQVTINYIKDYATATTTTTSTTPASTSSGPLASQRPARFRVKYKCARYVISTMARRARRPRESSLHTADWTSSDGAVKQMADKSHQYVLAAILTGTLPRDSCSPAMRSRRSDSSTATDAF</sequence>